<evidence type="ECO:0000256" key="8">
    <source>
        <dbReference type="SAM" id="Phobius"/>
    </source>
</evidence>
<feature type="transmembrane region" description="Helical" evidence="8">
    <location>
        <begin position="517"/>
        <end position="539"/>
    </location>
</feature>
<evidence type="ECO:0000256" key="5">
    <source>
        <dbReference type="ARBA" id="ARBA00022777"/>
    </source>
</evidence>
<dbReference type="GO" id="GO:0004674">
    <property type="term" value="F:protein serine/threonine kinase activity"/>
    <property type="evidence" value="ECO:0007669"/>
    <property type="project" value="UniProtKB-KW"/>
</dbReference>
<reference evidence="10 11" key="1">
    <citation type="submission" date="2019-10" db="EMBL/GenBank/DDBJ databases">
        <title>Whole genome shotgun sequence of Acrocarpospora corrugata NBRC 13972.</title>
        <authorList>
            <person name="Ichikawa N."/>
            <person name="Kimura A."/>
            <person name="Kitahashi Y."/>
            <person name="Komaki H."/>
            <person name="Oguchi A."/>
        </authorList>
    </citation>
    <scope>NUCLEOTIDE SEQUENCE [LARGE SCALE GENOMIC DNA]</scope>
    <source>
        <strain evidence="10 11">NBRC 13972</strain>
    </source>
</reference>
<dbReference type="CDD" id="cd14014">
    <property type="entry name" value="STKc_PknB_like"/>
    <property type="match status" value="1"/>
</dbReference>
<feature type="transmembrane region" description="Helical" evidence="8">
    <location>
        <begin position="483"/>
        <end position="505"/>
    </location>
</feature>
<dbReference type="PANTHER" id="PTHR43289">
    <property type="entry name" value="MITOGEN-ACTIVATED PROTEIN KINASE KINASE KINASE 20-RELATED"/>
    <property type="match status" value="1"/>
</dbReference>
<feature type="transmembrane region" description="Helical" evidence="8">
    <location>
        <begin position="377"/>
        <end position="398"/>
    </location>
</feature>
<sequence length="555" mass="59400">MPDSGVRQARAVASRYRLVRKLGSGGTGSVWQAHDDVLDRDVALKRVHVPVHAGRDAREQAARRIRRWARATARLRHPSVIRVHDVVDDTDGPWIVMELLDVESLEERLARQGPLTEREAARIVLRVLDALRVAHAAGIMHLAVKPGNILLGADGEVVLSDFGIAPPSGDPMINTRGELVGSLSYLSPERIRGEEGAADSDLWSLGATLFAAVEGAPPYDRADPVGTMHQGPPPVQRTWLLRPVILGLLRRDRASRITAEEAVELLTIAVADLEREIPQVPEAVPSGDFAWFTRREPVAGVGSEAAIDGLRRRRGAHGATGWDRGTALVRDRAARWAAWLAATYGTPDVVRTPATGRHVRKSRIFIMLGLKDPRAQAGFAAALLTMSAALLVALSVPLPIQGMLVLPPVLVALLVLGVPSLPESLTPDVGWQRWALVGGALLPFAAAAVLLAASASLQIAVIGGGVWLGYLSVITWRLSPVAAVAPLVGAATYLVSMAVGLIELWSGTPLLRLPAVLLLAQVGGLAAAWWSGWAATVVWRQQYRPISLGMLNESG</sequence>
<evidence type="ECO:0000256" key="3">
    <source>
        <dbReference type="ARBA" id="ARBA00022679"/>
    </source>
</evidence>
<feature type="binding site" evidence="7">
    <location>
        <position position="45"/>
    </location>
    <ligand>
        <name>ATP</name>
        <dbReference type="ChEBI" id="CHEBI:30616"/>
    </ligand>
</feature>
<accession>A0A5M3WA36</accession>
<dbReference type="AlphaFoldDB" id="A0A5M3WA36"/>
<proteinExistence type="predicted"/>
<dbReference type="Gene3D" id="3.30.200.20">
    <property type="entry name" value="Phosphorylase Kinase, domain 1"/>
    <property type="match status" value="1"/>
</dbReference>
<evidence type="ECO:0000256" key="6">
    <source>
        <dbReference type="ARBA" id="ARBA00022840"/>
    </source>
</evidence>
<dbReference type="Gene3D" id="1.10.510.10">
    <property type="entry name" value="Transferase(Phosphotransferase) domain 1"/>
    <property type="match status" value="1"/>
</dbReference>
<feature type="transmembrane region" description="Helical" evidence="8">
    <location>
        <begin position="404"/>
        <end position="422"/>
    </location>
</feature>
<dbReference type="EMBL" id="BLAD01000095">
    <property type="protein sequence ID" value="GES05219.1"/>
    <property type="molecule type" value="Genomic_DNA"/>
</dbReference>
<evidence type="ECO:0000256" key="4">
    <source>
        <dbReference type="ARBA" id="ARBA00022741"/>
    </source>
</evidence>
<keyword evidence="8" id="KW-0812">Transmembrane</keyword>
<keyword evidence="11" id="KW-1185">Reference proteome</keyword>
<evidence type="ECO:0000256" key="1">
    <source>
        <dbReference type="ARBA" id="ARBA00012513"/>
    </source>
</evidence>
<keyword evidence="4 7" id="KW-0547">Nucleotide-binding</keyword>
<dbReference type="PROSITE" id="PS00107">
    <property type="entry name" value="PROTEIN_KINASE_ATP"/>
    <property type="match status" value="1"/>
</dbReference>
<dbReference type="Pfam" id="PF00069">
    <property type="entry name" value="Pkinase"/>
    <property type="match status" value="1"/>
</dbReference>
<comment type="caution">
    <text evidence="10">The sequence shown here is derived from an EMBL/GenBank/DDBJ whole genome shotgun (WGS) entry which is preliminary data.</text>
</comment>
<feature type="domain" description="Protein kinase" evidence="9">
    <location>
        <begin position="16"/>
        <end position="268"/>
    </location>
</feature>
<dbReference type="GO" id="GO:0005524">
    <property type="term" value="F:ATP binding"/>
    <property type="evidence" value="ECO:0007669"/>
    <property type="project" value="UniProtKB-UniRule"/>
</dbReference>
<dbReference type="InterPro" id="IPR011009">
    <property type="entry name" value="Kinase-like_dom_sf"/>
</dbReference>
<dbReference type="InterPro" id="IPR017441">
    <property type="entry name" value="Protein_kinase_ATP_BS"/>
</dbReference>
<dbReference type="PANTHER" id="PTHR43289:SF6">
    <property type="entry name" value="SERINE_THREONINE-PROTEIN KINASE NEKL-3"/>
    <property type="match status" value="1"/>
</dbReference>
<evidence type="ECO:0000256" key="2">
    <source>
        <dbReference type="ARBA" id="ARBA00022527"/>
    </source>
</evidence>
<evidence type="ECO:0000313" key="11">
    <source>
        <dbReference type="Proteomes" id="UP000334990"/>
    </source>
</evidence>
<keyword evidence="8" id="KW-1133">Transmembrane helix</keyword>
<keyword evidence="6 7" id="KW-0067">ATP-binding</keyword>
<dbReference type="SUPFAM" id="SSF56112">
    <property type="entry name" value="Protein kinase-like (PK-like)"/>
    <property type="match status" value="1"/>
</dbReference>
<keyword evidence="5" id="KW-0418">Kinase</keyword>
<dbReference type="OrthoDB" id="9762169at2"/>
<evidence type="ECO:0000256" key="7">
    <source>
        <dbReference type="PROSITE-ProRule" id="PRU10141"/>
    </source>
</evidence>
<evidence type="ECO:0000313" key="10">
    <source>
        <dbReference type="EMBL" id="GES05219.1"/>
    </source>
</evidence>
<organism evidence="10 11">
    <name type="scientific">Acrocarpospora corrugata</name>
    <dbReference type="NCBI Taxonomy" id="35763"/>
    <lineage>
        <taxon>Bacteria</taxon>
        <taxon>Bacillati</taxon>
        <taxon>Actinomycetota</taxon>
        <taxon>Actinomycetes</taxon>
        <taxon>Streptosporangiales</taxon>
        <taxon>Streptosporangiaceae</taxon>
        <taxon>Acrocarpospora</taxon>
    </lineage>
</organism>
<evidence type="ECO:0000259" key="9">
    <source>
        <dbReference type="PROSITE" id="PS50011"/>
    </source>
</evidence>
<dbReference type="InterPro" id="IPR000719">
    <property type="entry name" value="Prot_kinase_dom"/>
</dbReference>
<dbReference type="PROSITE" id="PS50011">
    <property type="entry name" value="PROTEIN_KINASE_DOM"/>
    <property type="match status" value="1"/>
</dbReference>
<dbReference type="EC" id="2.7.11.1" evidence="1"/>
<dbReference type="RefSeq" id="WP_155341245.1">
    <property type="nucleotide sequence ID" value="NZ_BAAABN010000094.1"/>
</dbReference>
<name>A0A5M3WA36_9ACTN</name>
<keyword evidence="2" id="KW-0723">Serine/threonine-protein kinase</keyword>
<protein>
    <recommendedName>
        <fullName evidence="1">non-specific serine/threonine protein kinase</fullName>
        <ecNumber evidence="1">2.7.11.1</ecNumber>
    </recommendedName>
</protein>
<gene>
    <name evidence="10" type="ORF">Acor_72870</name>
</gene>
<dbReference type="Proteomes" id="UP000334990">
    <property type="component" value="Unassembled WGS sequence"/>
</dbReference>
<keyword evidence="3" id="KW-0808">Transferase</keyword>
<keyword evidence="8" id="KW-0472">Membrane</keyword>